<keyword evidence="1" id="KW-0812">Transmembrane</keyword>
<dbReference type="Gramene" id="rna27379">
    <property type="protein sequence ID" value="RHN64554.1"/>
    <property type="gene ID" value="gene27379"/>
</dbReference>
<evidence type="ECO:0008006" key="3">
    <source>
        <dbReference type="Google" id="ProtNLM"/>
    </source>
</evidence>
<reference evidence="2" key="1">
    <citation type="journal article" date="2018" name="Nat. Plants">
        <title>Whole-genome landscape of Medicago truncatula symbiotic genes.</title>
        <authorList>
            <person name="Pecrix Y."/>
            <person name="Gamas P."/>
            <person name="Carrere S."/>
        </authorList>
    </citation>
    <scope>NUCLEOTIDE SEQUENCE</scope>
    <source>
        <tissue evidence="2">Leaves</tissue>
    </source>
</reference>
<dbReference type="AlphaFoldDB" id="A0A396IJQ1"/>
<protein>
    <recommendedName>
        <fullName evidence="3">Transmembrane protein</fullName>
    </recommendedName>
</protein>
<feature type="transmembrane region" description="Helical" evidence="1">
    <location>
        <begin position="12"/>
        <end position="37"/>
    </location>
</feature>
<evidence type="ECO:0000313" key="2">
    <source>
        <dbReference type="EMBL" id="RHN64554.1"/>
    </source>
</evidence>
<keyword evidence="1" id="KW-0472">Membrane</keyword>
<sequence length="46" mass="4931">MCHQVNSKKLDLGILGGLSVISGSMRCLDLGLVFKWLGSSFLTASF</sequence>
<dbReference type="EMBL" id="PSQE01000004">
    <property type="protein sequence ID" value="RHN64554.1"/>
    <property type="molecule type" value="Genomic_DNA"/>
</dbReference>
<proteinExistence type="predicted"/>
<comment type="caution">
    <text evidence="2">The sequence shown here is derived from an EMBL/GenBank/DDBJ whole genome shotgun (WGS) entry which is preliminary data.</text>
</comment>
<organism evidence="2">
    <name type="scientific">Medicago truncatula</name>
    <name type="common">Barrel medic</name>
    <name type="synonym">Medicago tribuloides</name>
    <dbReference type="NCBI Taxonomy" id="3880"/>
    <lineage>
        <taxon>Eukaryota</taxon>
        <taxon>Viridiplantae</taxon>
        <taxon>Streptophyta</taxon>
        <taxon>Embryophyta</taxon>
        <taxon>Tracheophyta</taxon>
        <taxon>Spermatophyta</taxon>
        <taxon>Magnoliopsida</taxon>
        <taxon>eudicotyledons</taxon>
        <taxon>Gunneridae</taxon>
        <taxon>Pentapetalae</taxon>
        <taxon>rosids</taxon>
        <taxon>fabids</taxon>
        <taxon>Fabales</taxon>
        <taxon>Fabaceae</taxon>
        <taxon>Papilionoideae</taxon>
        <taxon>50 kb inversion clade</taxon>
        <taxon>NPAAA clade</taxon>
        <taxon>Hologalegina</taxon>
        <taxon>IRL clade</taxon>
        <taxon>Trifolieae</taxon>
        <taxon>Medicago</taxon>
    </lineage>
</organism>
<gene>
    <name evidence="2" type="ORF">MtrunA17_Chr4g0070321</name>
</gene>
<dbReference type="Proteomes" id="UP000265566">
    <property type="component" value="Chromosome 4"/>
</dbReference>
<evidence type="ECO:0000256" key="1">
    <source>
        <dbReference type="SAM" id="Phobius"/>
    </source>
</evidence>
<name>A0A396IJQ1_MEDTR</name>
<keyword evidence="1" id="KW-1133">Transmembrane helix</keyword>
<accession>A0A396IJQ1</accession>